<comment type="caution">
    <text evidence="9">The sequence shown here is derived from an EMBL/GenBank/DDBJ whole genome shotgun (WGS) entry which is preliminary data.</text>
</comment>
<dbReference type="Proteomes" id="UP000178885">
    <property type="component" value="Unassembled WGS sequence"/>
</dbReference>
<sequence length="446" mass="45733">MSSSKKNLTLAVAVAAAVAAPSVFATNGMNMQGYGPIAYGMGGASMAYDNGTAATMNNPATLGLMGAGNRLDVALGVLMPDVSAETGGMKATSGGDQYLMPAVGYAHKEGALTYGFGIFAQGGMGTEYAADTFMAMGSGQDVRSELGVGRLIFPIAYNVDSNLTVGGSIDYVWATLDLKMAATGPQFAGLVTSCSGGTAVTGCAALGGLAAAPWARIDFSGGGDFSGAATGTGFAGKLGAVYKFSNELSVGATYHSKTSLSDLETGSSDASLSAPSGTLGTGKIKVRDFEWPATYAIGVAWNASKELMVAADIKRIEWKDVMKDFKMTYEGALAGASDVVLDASLPQNWENQTVTQIGVAYKMSDPLTLRAGINHASSQIPDQYVNPLFPAIMETHYTVGLGYAFDKASAFNAGIAVAPQVTATDANGVTSKSGGTSFQLMYTSQF</sequence>
<feature type="chain" id="PRO_5009526717" description="Aromatic hydrocarbon degradation protein" evidence="8">
    <location>
        <begin position="26"/>
        <end position="446"/>
    </location>
</feature>
<keyword evidence="4" id="KW-0812">Transmembrane</keyword>
<evidence type="ECO:0000256" key="6">
    <source>
        <dbReference type="ARBA" id="ARBA00023136"/>
    </source>
</evidence>
<evidence type="ECO:0000256" key="7">
    <source>
        <dbReference type="ARBA" id="ARBA00023237"/>
    </source>
</evidence>
<keyword evidence="3" id="KW-1134">Transmembrane beta strand</keyword>
<protein>
    <recommendedName>
        <fullName evidence="11">Aromatic hydrocarbon degradation protein</fullName>
    </recommendedName>
</protein>
<gene>
    <name evidence="9" type="ORF">A2151_00515</name>
</gene>
<evidence type="ECO:0000256" key="3">
    <source>
        <dbReference type="ARBA" id="ARBA00022452"/>
    </source>
</evidence>
<keyword evidence="6" id="KW-0472">Membrane</keyword>
<proteinExistence type="inferred from homology"/>
<dbReference type="InterPro" id="IPR005017">
    <property type="entry name" value="OMPP1/FadL/TodX"/>
</dbReference>
<dbReference type="EMBL" id="MFSU01000098">
    <property type="protein sequence ID" value="OGI45679.1"/>
    <property type="molecule type" value="Genomic_DNA"/>
</dbReference>
<dbReference type="PANTHER" id="PTHR35093">
    <property type="entry name" value="OUTER MEMBRANE PROTEIN NMB0088-RELATED"/>
    <property type="match status" value="1"/>
</dbReference>
<dbReference type="SUPFAM" id="SSF56935">
    <property type="entry name" value="Porins"/>
    <property type="match status" value="1"/>
</dbReference>
<dbReference type="STRING" id="1817760.A2151_00515"/>
<dbReference type="Pfam" id="PF03349">
    <property type="entry name" value="Toluene_X"/>
    <property type="match status" value="1"/>
</dbReference>
<keyword evidence="7" id="KW-0998">Cell outer membrane</keyword>
<evidence type="ECO:0000256" key="5">
    <source>
        <dbReference type="ARBA" id="ARBA00022729"/>
    </source>
</evidence>
<evidence type="ECO:0000256" key="1">
    <source>
        <dbReference type="ARBA" id="ARBA00004571"/>
    </source>
</evidence>
<dbReference type="GO" id="GO:0009279">
    <property type="term" value="C:cell outer membrane"/>
    <property type="evidence" value="ECO:0007669"/>
    <property type="project" value="UniProtKB-SubCell"/>
</dbReference>
<feature type="signal peptide" evidence="8">
    <location>
        <begin position="1"/>
        <end position="25"/>
    </location>
</feature>
<dbReference type="PANTHER" id="PTHR35093:SF8">
    <property type="entry name" value="OUTER MEMBRANE PROTEIN NMB0088-RELATED"/>
    <property type="match status" value="1"/>
</dbReference>
<evidence type="ECO:0000313" key="10">
    <source>
        <dbReference type="Proteomes" id="UP000178885"/>
    </source>
</evidence>
<evidence type="ECO:0000256" key="4">
    <source>
        <dbReference type="ARBA" id="ARBA00022692"/>
    </source>
</evidence>
<evidence type="ECO:0000256" key="2">
    <source>
        <dbReference type="ARBA" id="ARBA00008163"/>
    </source>
</evidence>
<comment type="similarity">
    <text evidence="2">Belongs to the OmpP1/FadL family.</text>
</comment>
<evidence type="ECO:0000256" key="8">
    <source>
        <dbReference type="SAM" id="SignalP"/>
    </source>
</evidence>
<dbReference type="Gene3D" id="2.40.160.60">
    <property type="entry name" value="Outer membrane protein transport protein (OMPP1/FadL/TodX)"/>
    <property type="match status" value="1"/>
</dbReference>
<keyword evidence="5 8" id="KW-0732">Signal</keyword>
<evidence type="ECO:0000313" key="9">
    <source>
        <dbReference type="EMBL" id="OGI45679.1"/>
    </source>
</evidence>
<name>A0A1F6TKR4_9PROT</name>
<accession>A0A1F6TKR4</accession>
<evidence type="ECO:0008006" key="11">
    <source>
        <dbReference type="Google" id="ProtNLM"/>
    </source>
</evidence>
<reference evidence="9 10" key="1">
    <citation type="journal article" date="2016" name="Nat. Commun.">
        <title>Thousands of microbial genomes shed light on interconnected biogeochemical processes in an aquifer system.</title>
        <authorList>
            <person name="Anantharaman K."/>
            <person name="Brown C.T."/>
            <person name="Hug L.A."/>
            <person name="Sharon I."/>
            <person name="Castelle C.J."/>
            <person name="Probst A.J."/>
            <person name="Thomas B.C."/>
            <person name="Singh A."/>
            <person name="Wilkins M.J."/>
            <person name="Karaoz U."/>
            <person name="Brodie E.L."/>
            <person name="Williams K.H."/>
            <person name="Hubbard S.S."/>
            <person name="Banfield J.F."/>
        </authorList>
    </citation>
    <scope>NUCLEOTIDE SEQUENCE [LARGE SCALE GENOMIC DNA]</scope>
</reference>
<dbReference type="AlphaFoldDB" id="A0A1F6TKR4"/>
<comment type="subcellular location">
    <subcellularLocation>
        <location evidence="1">Cell outer membrane</location>
        <topology evidence="1">Multi-pass membrane protein</topology>
    </subcellularLocation>
</comment>
<organism evidence="9 10">
    <name type="scientific">Candidatus Muproteobacteria bacterium RBG_16_65_34</name>
    <dbReference type="NCBI Taxonomy" id="1817760"/>
    <lineage>
        <taxon>Bacteria</taxon>
        <taxon>Pseudomonadati</taxon>
        <taxon>Pseudomonadota</taxon>
        <taxon>Candidatus Muproteobacteria</taxon>
    </lineage>
</organism>
<dbReference type="GO" id="GO:0015483">
    <property type="term" value="F:long-chain fatty acid transporting porin activity"/>
    <property type="evidence" value="ECO:0007669"/>
    <property type="project" value="TreeGrafter"/>
</dbReference>